<keyword evidence="1" id="KW-0472">Membrane</keyword>
<gene>
    <name evidence="2" type="ORF">VTH8203_03936</name>
</gene>
<reference evidence="3" key="1">
    <citation type="submission" date="2016-06" db="EMBL/GenBank/DDBJ databases">
        <authorList>
            <person name="Rodrigo-Torres L."/>
            <person name="Arahal R.D."/>
            <person name="Lucena T."/>
        </authorList>
    </citation>
    <scope>NUCLEOTIDE SEQUENCE [LARGE SCALE GENOMIC DNA]</scope>
    <source>
        <strain evidence="3">CECT8203</strain>
    </source>
</reference>
<accession>A0A240EP32</accession>
<dbReference type="AlphaFoldDB" id="A0A240EP32"/>
<keyword evidence="3" id="KW-1185">Reference proteome</keyword>
<feature type="transmembrane region" description="Helical" evidence="1">
    <location>
        <begin position="21"/>
        <end position="45"/>
    </location>
</feature>
<keyword evidence="1" id="KW-0812">Transmembrane</keyword>
<evidence type="ECO:0000313" key="2">
    <source>
        <dbReference type="EMBL" id="SNX50281.1"/>
    </source>
</evidence>
<dbReference type="Proteomes" id="UP000219336">
    <property type="component" value="Unassembled WGS sequence"/>
</dbReference>
<proteinExistence type="predicted"/>
<protein>
    <submittedName>
        <fullName evidence="2">Uncharacterized protein</fullName>
    </submittedName>
</protein>
<name>A0A240EP32_9VIBR</name>
<organism evidence="2 3">
    <name type="scientific">Vibrio thalassae</name>
    <dbReference type="NCBI Taxonomy" id="1243014"/>
    <lineage>
        <taxon>Bacteria</taxon>
        <taxon>Pseudomonadati</taxon>
        <taxon>Pseudomonadota</taxon>
        <taxon>Gammaproteobacteria</taxon>
        <taxon>Vibrionales</taxon>
        <taxon>Vibrionaceae</taxon>
        <taxon>Vibrio</taxon>
    </lineage>
</organism>
<evidence type="ECO:0000256" key="1">
    <source>
        <dbReference type="SAM" id="Phobius"/>
    </source>
</evidence>
<keyword evidence="1" id="KW-1133">Transmembrane helix</keyword>
<dbReference type="EMBL" id="OANU01000113">
    <property type="protein sequence ID" value="SNX50281.1"/>
    <property type="molecule type" value="Genomic_DNA"/>
</dbReference>
<dbReference type="RefSeq" id="WP_096995224.1">
    <property type="nucleotide sequence ID" value="NZ_JBHSII010000001.1"/>
</dbReference>
<dbReference type="OrthoDB" id="9772100at2"/>
<sequence length="125" mass="14950">MNKLARLWSKWRYRTKSMVRYRLLFLTSAPIVLTLIALFGITSYWSIHYTWQSALIDVSERLSIVADKIDSLQGEQYDHIQAFSESYEFRTRLDHIQTNNEFDAWVSSQRQRYQLDFCAGCRQQK</sequence>
<evidence type="ECO:0000313" key="3">
    <source>
        <dbReference type="Proteomes" id="UP000219336"/>
    </source>
</evidence>